<dbReference type="Proteomes" id="UP001642487">
    <property type="component" value="Chromosome 10"/>
</dbReference>
<reference evidence="1 2" key="1">
    <citation type="submission" date="2024-03" db="EMBL/GenBank/DDBJ databases">
        <authorList>
            <person name="Gkanogiannis A."/>
            <person name="Becerra Lopez-Lavalle L."/>
        </authorList>
    </citation>
    <scope>NUCLEOTIDE SEQUENCE [LARGE SCALE GENOMIC DNA]</scope>
</reference>
<keyword evidence="2" id="KW-1185">Reference proteome</keyword>
<accession>A0ABP0XS65</accession>
<dbReference type="EMBL" id="OZ021744">
    <property type="protein sequence ID" value="CAK9311013.1"/>
    <property type="molecule type" value="Genomic_DNA"/>
</dbReference>
<protein>
    <submittedName>
        <fullName evidence="1">Uncharacterized protein</fullName>
    </submittedName>
</protein>
<evidence type="ECO:0000313" key="2">
    <source>
        <dbReference type="Proteomes" id="UP001642487"/>
    </source>
</evidence>
<organism evidence="1 2">
    <name type="scientific">Citrullus colocynthis</name>
    <name type="common">colocynth</name>
    <dbReference type="NCBI Taxonomy" id="252529"/>
    <lineage>
        <taxon>Eukaryota</taxon>
        <taxon>Viridiplantae</taxon>
        <taxon>Streptophyta</taxon>
        <taxon>Embryophyta</taxon>
        <taxon>Tracheophyta</taxon>
        <taxon>Spermatophyta</taxon>
        <taxon>Magnoliopsida</taxon>
        <taxon>eudicotyledons</taxon>
        <taxon>Gunneridae</taxon>
        <taxon>Pentapetalae</taxon>
        <taxon>rosids</taxon>
        <taxon>fabids</taxon>
        <taxon>Cucurbitales</taxon>
        <taxon>Cucurbitaceae</taxon>
        <taxon>Benincaseae</taxon>
        <taxon>Citrullus</taxon>
    </lineage>
</organism>
<proteinExistence type="predicted"/>
<evidence type="ECO:0000313" key="1">
    <source>
        <dbReference type="EMBL" id="CAK9311013.1"/>
    </source>
</evidence>
<name>A0ABP0XS65_9ROSI</name>
<sequence>MVFPVNDVEGFDWSRSETNRFLLDFPPSKKKKKNPKKLNPLPLGLPWFFPHLSTIYFNPYPSRFTHRR</sequence>
<gene>
    <name evidence="1" type="ORF">CITCOLO1_LOCUS2659</name>
</gene>